<dbReference type="RefSeq" id="WP_244710053.1">
    <property type="nucleotide sequence ID" value="NZ_CP095073.1"/>
</dbReference>
<dbReference type="InterPro" id="IPR051200">
    <property type="entry name" value="Host-pathogen_enzymatic-act"/>
</dbReference>
<gene>
    <name evidence="2" type="ORF">MUN89_20730</name>
</gene>
<evidence type="ECO:0000256" key="1">
    <source>
        <dbReference type="SAM" id="SignalP"/>
    </source>
</evidence>
<feature type="chain" id="PRO_5046368007" evidence="1">
    <location>
        <begin position="23"/>
        <end position="332"/>
    </location>
</feature>
<evidence type="ECO:0000313" key="2">
    <source>
        <dbReference type="EMBL" id="UOQ44248.1"/>
    </source>
</evidence>
<protein>
    <submittedName>
        <fullName evidence="2">YncE family protein</fullName>
    </submittedName>
</protein>
<dbReference type="InterPro" id="IPR011964">
    <property type="entry name" value="YVTN_b-propeller_repeat"/>
</dbReference>
<dbReference type="InterPro" id="IPR019405">
    <property type="entry name" value="Lactonase_7-beta_prop"/>
</dbReference>
<dbReference type="PROSITE" id="PS51257">
    <property type="entry name" value="PROKAR_LIPOPROTEIN"/>
    <property type="match status" value="1"/>
</dbReference>
<dbReference type="SUPFAM" id="SSF50969">
    <property type="entry name" value="YVTN repeat-like/Quinoprotein amine dehydrogenase"/>
    <property type="match status" value="1"/>
</dbReference>
<reference evidence="2 3" key="1">
    <citation type="submission" date="2022-04" db="EMBL/GenBank/DDBJ databases">
        <title>Halobacillus sp. isolated from saltern.</title>
        <authorList>
            <person name="Won M."/>
            <person name="Lee C.-M."/>
            <person name="Woen H.-Y."/>
            <person name="Kwon S.-W."/>
        </authorList>
    </citation>
    <scope>NUCLEOTIDE SEQUENCE [LARGE SCALE GENOMIC DNA]</scope>
    <source>
        <strain evidence="2 3">SSBR10-3</strain>
    </source>
</reference>
<keyword evidence="3" id="KW-1185">Reference proteome</keyword>
<keyword evidence="1" id="KW-0732">Signal</keyword>
<dbReference type="Gene3D" id="2.130.10.10">
    <property type="entry name" value="YVTN repeat-like/Quinoprotein amine dehydrogenase"/>
    <property type="match status" value="2"/>
</dbReference>
<accession>A0ABY4EJJ9</accession>
<evidence type="ECO:0000313" key="3">
    <source>
        <dbReference type="Proteomes" id="UP000831787"/>
    </source>
</evidence>
<dbReference type="Proteomes" id="UP000831787">
    <property type="component" value="Chromosome"/>
</dbReference>
<feature type="signal peptide" evidence="1">
    <location>
        <begin position="1"/>
        <end position="22"/>
    </location>
</feature>
<dbReference type="InterPro" id="IPR011044">
    <property type="entry name" value="Quino_amine_DH_bsu"/>
</dbReference>
<dbReference type="NCBIfam" id="TIGR02276">
    <property type="entry name" value="beta_rpt_yvtn"/>
    <property type="match status" value="2"/>
</dbReference>
<sequence>MTRISLLSFVCLLFLLSGCKNETLNLPEQAEDAVLVSHLKDSGLSFINKDTERVLGSVKLDSAIAAMVRIHKSEIAFTSKNEHVLYLLNTKSGKLKKWGDVGSGVNELIYSPENHQVYLADSDNNQIQVFDTEREKVTVKIPVGKFPLSMTIDHKKNLLYVLNQQSSSIHVINLNTYKVIDEFPTPHLPEGLLLKGSKLFVGGHGPVHGKLNKYVYIFDPSTGEEVGEVKVGLMPVSFYSPSDSSEVYVVCHGSSELYKFSVADPSETHKLKVGTNPFEVTGSDKRIYVSSMDSNSLSIINKDSFQITSKINISGGPFSIIEGGIADEHSGR</sequence>
<dbReference type="PANTHER" id="PTHR47197">
    <property type="entry name" value="PROTEIN NIRF"/>
    <property type="match status" value="1"/>
</dbReference>
<dbReference type="PANTHER" id="PTHR47197:SF3">
    <property type="entry name" value="DIHYDRO-HEME D1 DEHYDROGENASE"/>
    <property type="match status" value="1"/>
</dbReference>
<dbReference type="Pfam" id="PF10282">
    <property type="entry name" value="Lactonase"/>
    <property type="match status" value="1"/>
</dbReference>
<dbReference type="EMBL" id="CP095073">
    <property type="protein sequence ID" value="UOQ44248.1"/>
    <property type="molecule type" value="Genomic_DNA"/>
</dbReference>
<name>A0ABY4EJJ9_9BACI</name>
<proteinExistence type="predicted"/>
<organism evidence="2 3">
    <name type="scientific">Halobacillus salinarum</name>
    <dbReference type="NCBI Taxonomy" id="2932257"/>
    <lineage>
        <taxon>Bacteria</taxon>
        <taxon>Bacillati</taxon>
        <taxon>Bacillota</taxon>
        <taxon>Bacilli</taxon>
        <taxon>Bacillales</taxon>
        <taxon>Bacillaceae</taxon>
        <taxon>Halobacillus</taxon>
    </lineage>
</organism>
<dbReference type="InterPro" id="IPR015943">
    <property type="entry name" value="WD40/YVTN_repeat-like_dom_sf"/>
</dbReference>